<feature type="compositionally biased region" description="Low complexity" evidence="1">
    <location>
        <begin position="1352"/>
        <end position="1362"/>
    </location>
</feature>
<dbReference type="NCBIfam" id="NF047352">
    <property type="entry name" value="P_loop_sacsin"/>
    <property type="match status" value="1"/>
</dbReference>
<dbReference type="SUPFAM" id="SSF55874">
    <property type="entry name" value="ATPase domain of HSP90 chaperone/DNA topoisomerase II/histidine kinase"/>
    <property type="match status" value="1"/>
</dbReference>
<evidence type="ECO:0000259" key="2">
    <source>
        <dbReference type="Pfam" id="PF13020"/>
    </source>
</evidence>
<organism evidence="4 5">
    <name type="scientific">Deinococcus radiophilus</name>
    <dbReference type="NCBI Taxonomy" id="32062"/>
    <lineage>
        <taxon>Bacteria</taxon>
        <taxon>Thermotogati</taxon>
        <taxon>Deinococcota</taxon>
        <taxon>Deinococci</taxon>
        <taxon>Deinococcales</taxon>
        <taxon>Deinococcaceae</taxon>
        <taxon>Deinococcus</taxon>
    </lineage>
</organism>
<dbReference type="InterPro" id="IPR058210">
    <property type="entry name" value="SACS/Nov_dom"/>
</dbReference>
<evidence type="ECO:0000259" key="3">
    <source>
        <dbReference type="Pfam" id="PF25794"/>
    </source>
</evidence>
<feature type="region of interest" description="Disordered" evidence="1">
    <location>
        <begin position="1262"/>
        <end position="1367"/>
    </location>
</feature>
<dbReference type="GO" id="GO:0030544">
    <property type="term" value="F:Hsp70 protein binding"/>
    <property type="evidence" value="ECO:0007669"/>
    <property type="project" value="TreeGrafter"/>
</dbReference>
<sequence>MPLLTFSPTMNVMSSPVPGQPLSYGYDLLGGLRKDLKTLQGFGTVIQELLQNAEDACDLAGNPASQFWLDFRDDGLWVGNDGVFTDSNFEAIARIGAGSKRYDEKTIGSFGVGFVSVYQITDQPEIYSGRQQLVLSPLDGKAYPATDVDHPWPSTFRLPWADSFSEVRQRLEAQPVDRKNIENYIEDARRAFAECAVFLRHLKTLRLLQNGQPKFTLKIARPDSRTTRLEGSDGQVITFRRLDIALSDELLAEAQQRGRKKDLTLAYPVKFTSKFTGRLYAYLPTREESHLPVHVNADFYPNTDRKSLLWDEADKRSWNERLLQAAAAAMPEVLTDLQDISGTEAVYDFAHQVYRDNEQLSSNHVLKAFTGAAWDTCFDAFQELELFEGRDGSYVDHGSFLIIRYPHSELLPELLERQLRWILPPEKHQKYGPLFEVLEADELHTANFFGALDRLFSNFPIWLLEHALPALDVLKVFFDYLKELDEHEHDKLSEQLDSLDSLFVALNVNRRPSRIQDLWVCPPLHLKTVQPWLSDNDRVADEWLKAAPSQLWQRVPRYLPEDFCDALREETPESIQAYVQSGWELQGAYRFLQSGQNLGSQRLRSLPIYKTQAGSLSDGTQLRLSEGFTDPFGVCEVLAADSLQGFPSLLERLHLEPLNAATYYGELLPQFFGERPDLRRDIIEHLAKKYQSVNLDPWRQLECVECQDGQWRIPGDCYFPNQLMQSLFGNHYPAFREEAYSGSGIDGLFLRLGVRNQVDEGDIVEQLDSRKFEPLTDETVQLRQTIFEYALAQASVTLSQKLSGVSWLPNERRTGWYQPTQLYRDSAKELIGKPANAEFCGFPLPKEKRNENLAALRFAIPKVPQLIEHIRVLNKEGKGPSGRMLDWLNKKVANLTDEDVAVLRRLQLFPYKDKDQEQKFDVPDKFFTKDPGLGRWRHSLRHGFYPPLVKRLNIPESPDLSTYQDILLSIASEREQRGSLSKEDFDVASTCFHKLSQSYSSLDSSQQERLCQALQRKRIVPVTRENGRGDLNYPMNTLYPDMPDTWFERFKFDKQHPNYVRGGHANVLFLKALGVSLLSENHTIEYVSATNSTFRPIRALDHRLDSYIPALLRFLFKEFHEDSLPEFQTLLKSLHFFQSEKISAKVTAKSSYYYVSSQCDLDAAFDAQTNRLIVADAKPRLGAEALAEALGLPTGAVRATLFTLWNSTTLREVDEILNAGAYPDLPEAFQPVHVAGAVAIATDEEWDDEDWNRAVDRINMGSETRGQVVGQPLTQQPNLQRKAERQSSSVPKSSAERKNKSVSSADPHRSAPPPKKSTIETHFGPSPFAGPSPSTERDGHRPQSPQGTVQPKQGNQNQAGQRRGQKQFKNYVYTYNESDREITQEAHSQKVDRRGMEYAMEYERRHNRTPEDCSADTGAGYDIFSTELSGEVRYIELKTVSGPWGDLGVTLSRNQLAAARKYGERYWLYVIEDLDGQPKLHAIQHPEGQVTYYVFDGSWHGNASYSEELTL</sequence>
<feature type="compositionally biased region" description="Low complexity" evidence="1">
    <location>
        <begin position="1323"/>
        <end position="1334"/>
    </location>
</feature>
<proteinExistence type="predicted"/>
<dbReference type="PANTHER" id="PTHR15600">
    <property type="entry name" value="SACSIN"/>
    <property type="match status" value="1"/>
</dbReference>
<dbReference type="Pfam" id="PF13020">
    <property type="entry name" value="NOV_C"/>
    <property type="match status" value="1"/>
</dbReference>
<evidence type="ECO:0000256" key="1">
    <source>
        <dbReference type="SAM" id="MobiDB-lite"/>
    </source>
</evidence>
<dbReference type="PANTHER" id="PTHR15600:SF42">
    <property type="entry name" value="SACSIN"/>
    <property type="match status" value="1"/>
</dbReference>
<gene>
    <name evidence="4" type="ORF">EJ104_08425</name>
</gene>
<evidence type="ECO:0000313" key="4">
    <source>
        <dbReference type="EMBL" id="RTR26356.1"/>
    </source>
</evidence>
<dbReference type="Gene3D" id="3.30.565.10">
    <property type="entry name" value="Histidine kinase-like ATPase, C-terminal domain"/>
    <property type="match status" value="1"/>
</dbReference>
<evidence type="ECO:0000313" key="5">
    <source>
        <dbReference type="Proteomes" id="UP000277766"/>
    </source>
</evidence>
<keyword evidence="5" id="KW-1185">Reference proteome</keyword>
<dbReference type="InterPro" id="IPR052972">
    <property type="entry name" value="Sacsin_chaperone_reg"/>
</dbReference>
<feature type="domain" description="Sacsin/Nov" evidence="3">
    <location>
        <begin position="36"/>
        <end position="137"/>
    </location>
</feature>
<comment type="caution">
    <text evidence="4">The sequence shown here is derived from an EMBL/GenBank/DDBJ whole genome shotgun (WGS) entry which is preliminary data.</text>
</comment>
<dbReference type="InterPro" id="IPR036890">
    <property type="entry name" value="HATPase_C_sf"/>
</dbReference>
<dbReference type="EMBL" id="RXPE01000016">
    <property type="protein sequence ID" value="RTR26356.1"/>
    <property type="molecule type" value="Genomic_DNA"/>
</dbReference>
<dbReference type="InterPro" id="IPR024975">
    <property type="entry name" value="NOV_C"/>
</dbReference>
<dbReference type="Proteomes" id="UP000277766">
    <property type="component" value="Unassembled WGS sequence"/>
</dbReference>
<protein>
    <submittedName>
        <fullName evidence="4">DUF3883 domain-containing protein</fullName>
    </submittedName>
</protein>
<dbReference type="OrthoDB" id="434213at2"/>
<reference evidence="4 5" key="1">
    <citation type="submission" date="2018-12" db="EMBL/GenBank/DDBJ databases">
        <title>Deinococcus radiophilus ATCC 27603 genome sequencing and assembly.</title>
        <authorList>
            <person name="Maclea K.S."/>
            <person name="Maynard C.R."/>
        </authorList>
    </citation>
    <scope>NUCLEOTIDE SEQUENCE [LARGE SCALE GENOMIC DNA]</scope>
    <source>
        <strain evidence="4 5">ATCC 27603</strain>
    </source>
</reference>
<accession>A0A3S0KAH8</accession>
<name>A0A3S0KAH8_9DEIO</name>
<feature type="domain" description="Protein NO VEIN C-terminal" evidence="2">
    <location>
        <begin position="1393"/>
        <end position="1483"/>
    </location>
</feature>
<dbReference type="Pfam" id="PF25794">
    <property type="entry name" value="SACS"/>
    <property type="match status" value="1"/>
</dbReference>